<feature type="domain" description="N-acetyltransferase" evidence="5">
    <location>
        <begin position="2"/>
        <end position="146"/>
    </location>
</feature>
<evidence type="ECO:0000256" key="3">
    <source>
        <dbReference type="HAMAP-Rule" id="MF_02210"/>
    </source>
</evidence>
<comment type="similarity">
    <text evidence="3 4">Belongs to the acetyltransferase family. RimI subfamily.</text>
</comment>
<keyword evidence="6" id="KW-0689">Ribosomal protein</keyword>
<evidence type="ECO:0000313" key="6">
    <source>
        <dbReference type="EMBL" id="MXR35546.1"/>
    </source>
</evidence>
<dbReference type="Gene3D" id="3.40.630.30">
    <property type="match status" value="1"/>
</dbReference>
<dbReference type="PANTHER" id="PTHR42919:SF8">
    <property type="entry name" value="N-ALPHA-ACETYLTRANSFERASE 50"/>
    <property type="match status" value="1"/>
</dbReference>
<comment type="caution">
    <text evidence="3">Lacks conserved residue(s) required for the propagation of feature annotation.</text>
</comment>
<evidence type="ECO:0000259" key="5">
    <source>
        <dbReference type="PROSITE" id="PS51186"/>
    </source>
</evidence>
<dbReference type="HAMAP" id="MF_02210">
    <property type="entry name" value="RimI"/>
    <property type="match status" value="1"/>
</dbReference>
<dbReference type="EC" id="2.3.1.266" evidence="3 4"/>
<dbReference type="SUPFAM" id="SSF55729">
    <property type="entry name" value="Acyl-CoA N-acyltransferases (Nat)"/>
    <property type="match status" value="1"/>
</dbReference>
<feature type="active site" description="Proton acceptor" evidence="3">
    <location>
        <position position="103"/>
    </location>
</feature>
<name>A0A845BMI7_9NEIS</name>
<dbReference type="InterPro" id="IPR000182">
    <property type="entry name" value="GNAT_dom"/>
</dbReference>
<evidence type="ECO:0000256" key="4">
    <source>
        <dbReference type="RuleBase" id="RU363094"/>
    </source>
</evidence>
<keyword evidence="6" id="KW-0687">Ribonucleoprotein</keyword>
<comment type="subcellular location">
    <subcellularLocation>
        <location evidence="3 4">Cytoplasm</location>
    </subcellularLocation>
</comment>
<organism evidence="6 7">
    <name type="scientific">Craterilacuibacter sinensis</name>
    <dbReference type="NCBI Taxonomy" id="2686017"/>
    <lineage>
        <taxon>Bacteria</taxon>
        <taxon>Pseudomonadati</taxon>
        <taxon>Pseudomonadota</taxon>
        <taxon>Betaproteobacteria</taxon>
        <taxon>Neisseriales</taxon>
        <taxon>Neisseriaceae</taxon>
        <taxon>Craterilacuibacter</taxon>
    </lineage>
</organism>
<gene>
    <name evidence="3 6" type="primary">rimI</name>
    <name evidence="6" type="ORF">GQF02_00850</name>
</gene>
<reference evidence="6 7" key="1">
    <citation type="submission" date="2019-12" db="EMBL/GenBank/DDBJ databases">
        <title>Neisseriaceae gen. nov. sp. Genome sequencing and assembly.</title>
        <authorList>
            <person name="Liu Z."/>
            <person name="Li A."/>
        </authorList>
    </citation>
    <scope>NUCLEOTIDE SEQUENCE [LARGE SCALE GENOMIC DNA]</scope>
    <source>
        <strain evidence="6 7">B2N2-7</strain>
    </source>
</reference>
<evidence type="ECO:0000256" key="2">
    <source>
        <dbReference type="ARBA" id="ARBA00023315"/>
    </source>
</evidence>
<keyword evidence="3 4" id="KW-0963">Cytoplasm</keyword>
<dbReference type="PROSITE" id="PS51186">
    <property type="entry name" value="GNAT"/>
    <property type="match status" value="1"/>
</dbReference>
<proteinExistence type="inferred from homology"/>
<sequence length="146" mass="16349">MKCIRAATPADMVQLARLEAAASPHPWSERDYQDSLQAGHQFALCCKQDEILAWAVSMTILDEVHLLNIATSLPHQGQGHARQLLQAVMDGARAQGAYRMLLEVRESNHGARQLYLKTGFSQNGLRKHYYPSENGREHAILMEAIL</sequence>
<dbReference type="GO" id="GO:0005737">
    <property type="term" value="C:cytoplasm"/>
    <property type="evidence" value="ECO:0007669"/>
    <property type="project" value="UniProtKB-SubCell"/>
</dbReference>
<keyword evidence="1 3" id="KW-0808">Transferase</keyword>
<keyword evidence="2 3" id="KW-0012">Acyltransferase</keyword>
<feature type="binding site" evidence="3">
    <location>
        <position position="108"/>
    </location>
    <ligand>
        <name>acetyl-CoA</name>
        <dbReference type="ChEBI" id="CHEBI:57288"/>
    </ligand>
</feature>
<dbReference type="InterPro" id="IPR043690">
    <property type="entry name" value="RimI"/>
</dbReference>
<dbReference type="PANTHER" id="PTHR42919">
    <property type="entry name" value="N-ALPHA-ACETYLTRANSFERASE"/>
    <property type="match status" value="1"/>
</dbReference>
<dbReference type="Pfam" id="PF00583">
    <property type="entry name" value="Acetyltransf_1"/>
    <property type="match status" value="1"/>
</dbReference>
<comment type="function">
    <text evidence="3 4">Acetylates the N-terminal alanine of ribosomal protein bS18.</text>
</comment>
<dbReference type="Proteomes" id="UP000467214">
    <property type="component" value="Unassembled WGS sequence"/>
</dbReference>
<dbReference type="GO" id="GO:0005840">
    <property type="term" value="C:ribosome"/>
    <property type="evidence" value="ECO:0007669"/>
    <property type="project" value="UniProtKB-KW"/>
</dbReference>
<comment type="caution">
    <text evidence="6">The sequence shown here is derived from an EMBL/GenBank/DDBJ whole genome shotgun (WGS) entry which is preliminary data.</text>
</comment>
<feature type="active site" description="Proton donor" evidence="3">
    <location>
        <position position="115"/>
    </location>
</feature>
<comment type="catalytic activity">
    <reaction evidence="3 4">
        <text>N-terminal L-alanyl-[ribosomal protein bS18] + acetyl-CoA = N-terminal N(alpha)-acetyl-L-alanyl-[ribosomal protein bS18] + CoA + H(+)</text>
        <dbReference type="Rhea" id="RHEA:43756"/>
        <dbReference type="Rhea" id="RHEA-COMP:10676"/>
        <dbReference type="Rhea" id="RHEA-COMP:10677"/>
        <dbReference type="ChEBI" id="CHEBI:15378"/>
        <dbReference type="ChEBI" id="CHEBI:57287"/>
        <dbReference type="ChEBI" id="CHEBI:57288"/>
        <dbReference type="ChEBI" id="CHEBI:64718"/>
        <dbReference type="ChEBI" id="CHEBI:83683"/>
        <dbReference type="EC" id="2.3.1.266"/>
    </reaction>
</comment>
<dbReference type="CDD" id="cd04301">
    <property type="entry name" value="NAT_SF"/>
    <property type="match status" value="1"/>
</dbReference>
<dbReference type="InterPro" id="IPR006464">
    <property type="entry name" value="AcTrfase_RimI/Ard1"/>
</dbReference>
<dbReference type="NCBIfam" id="TIGR01575">
    <property type="entry name" value="rimI"/>
    <property type="match status" value="1"/>
</dbReference>
<dbReference type="RefSeq" id="WP_160794208.1">
    <property type="nucleotide sequence ID" value="NZ_WSSB01000001.1"/>
</dbReference>
<accession>A0A845BMI7</accession>
<dbReference type="AlphaFoldDB" id="A0A845BMI7"/>
<evidence type="ECO:0000313" key="7">
    <source>
        <dbReference type="Proteomes" id="UP000467214"/>
    </source>
</evidence>
<dbReference type="InterPro" id="IPR016181">
    <property type="entry name" value="Acyl_CoA_acyltransferase"/>
</dbReference>
<dbReference type="GO" id="GO:0008999">
    <property type="term" value="F:protein-N-terminal-alanine acetyltransferase activity"/>
    <property type="evidence" value="ECO:0007669"/>
    <property type="project" value="UniProtKB-UniRule"/>
</dbReference>
<keyword evidence="7" id="KW-1185">Reference proteome</keyword>
<dbReference type="InterPro" id="IPR051556">
    <property type="entry name" value="N-term/lysine_N-AcTrnsfr"/>
</dbReference>
<evidence type="ECO:0000256" key="1">
    <source>
        <dbReference type="ARBA" id="ARBA00022679"/>
    </source>
</evidence>
<protein>
    <recommendedName>
        <fullName evidence="3 4">[Ribosomal protein bS18]-alanine N-acetyltransferase</fullName>
        <ecNumber evidence="3 4">2.3.1.266</ecNumber>
    </recommendedName>
</protein>
<dbReference type="EMBL" id="WSSB01000001">
    <property type="protein sequence ID" value="MXR35546.1"/>
    <property type="molecule type" value="Genomic_DNA"/>
</dbReference>